<feature type="chain" id="PRO_5042862682" description="Peptidyl-tRNA hydrolase" evidence="2">
    <location>
        <begin position="18"/>
        <end position="245"/>
    </location>
</feature>
<keyword evidence="4" id="KW-1185">Reference proteome</keyword>
<gene>
    <name evidence="3" type="ORF">QBC38DRAFT_362081</name>
</gene>
<evidence type="ECO:0000313" key="3">
    <source>
        <dbReference type="EMBL" id="KAK4228319.1"/>
    </source>
</evidence>
<reference evidence="3" key="1">
    <citation type="journal article" date="2023" name="Mol. Phylogenet. Evol.">
        <title>Genome-scale phylogeny and comparative genomics of the fungal order Sordariales.</title>
        <authorList>
            <person name="Hensen N."/>
            <person name="Bonometti L."/>
            <person name="Westerberg I."/>
            <person name="Brannstrom I.O."/>
            <person name="Guillou S."/>
            <person name="Cros-Aarteil S."/>
            <person name="Calhoun S."/>
            <person name="Haridas S."/>
            <person name="Kuo A."/>
            <person name="Mondo S."/>
            <person name="Pangilinan J."/>
            <person name="Riley R."/>
            <person name="LaButti K."/>
            <person name="Andreopoulos B."/>
            <person name="Lipzen A."/>
            <person name="Chen C."/>
            <person name="Yan M."/>
            <person name="Daum C."/>
            <person name="Ng V."/>
            <person name="Clum A."/>
            <person name="Steindorff A."/>
            <person name="Ohm R.A."/>
            <person name="Martin F."/>
            <person name="Silar P."/>
            <person name="Natvig D.O."/>
            <person name="Lalanne C."/>
            <person name="Gautier V."/>
            <person name="Ament-Velasquez S.L."/>
            <person name="Kruys A."/>
            <person name="Hutchinson M.I."/>
            <person name="Powell A.J."/>
            <person name="Barry K."/>
            <person name="Miller A.N."/>
            <person name="Grigoriev I.V."/>
            <person name="Debuchy R."/>
            <person name="Gladieux P."/>
            <person name="Hiltunen Thoren M."/>
            <person name="Johannesson H."/>
        </authorList>
    </citation>
    <scope>NUCLEOTIDE SEQUENCE</scope>
    <source>
        <strain evidence="3">CBS 990.96</strain>
    </source>
</reference>
<dbReference type="EMBL" id="MU865320">
    <property type="protein sequence ID" value="KAK4228319.1"/>
    <property type="molecule type" value="Genomic_DNA"/>
</dbReference>
<comment type="caution">
    <text evidence="3">The sequence shown here is derived from an EMBL/GenBank/DDBJ whole genome shotgun (WGS) entry which is preliminary data.</text>
</comment>
<keyword evidence="1" id="KW-1133">Transmembrane helix</keyword>
<feature type="transmembrane region" description="Helical" evidence="1">
    <location>
        <begin position="220"/>
        <end position="240"/>
    </location>
</feature>
<evidence type="ECO:0000256" key="1">
    <source>
        <dbReference type="SAM" id="Phobius"/>
    </source>
</evidence>
<evidence type="ECO:0000256" key="2">
    <source>
        <dbReference type="SAM" id="SignalP"/>
    </source>
</evidence>
<reference evidence="3" key="2">
    <citation type="submission" date="2023-05" db="EMBL/GenBank/DDBJ databases">
        <authorList>
            <consortium name="Lawrence Berkeley National Laboratory"/>
            <person name="Steindorff A."/>
            <person name="Hensen N."/>
            <person name="Bonometti L."/>
            <person name="Westerberg I."/>
            <person name="Brannstrom I.O."/>
            <person name="Guillou S."/>
            <person name="Cros-Aarteil S."/>
            <person name="Calhoun S."/>
            <person name="Haridas S."/>
            <person name="Kuo A."/>
            <person name="Mondo S."/>
            <person name="Pangilinan J."/>
            <person name="Riley R."/>
            <person name="Labutti K."/>
            <person name="Andreopoulos B."/>
            <person name="Lipzen A."/>
            <person name="Chen C."/>
            <person name="Yanf M."/>
            <person name="Daum C."/>
            <person name="Ng V."/>
            <person name="Clum A."/>
            <person name="Ohm R."/>
            <person name="Martin F."/>
            <person name="Silar P."/>
            <person name="Natvig D."/>
            <person name="Lalanne C."/>
            <person name="Gautier V."/>
            <person name="Ament-Velasquez S.L."/>
            <person name="Kruys A."/>
            <person name="Hutchinson M.I."/>
            <person name="Powell A.J."/>
            <person name="Barry K."/>
            <person name="Miller A.N."/>
            <person name="Grigoriev I.V."/>
            <person name="Debuchy R."/>
            <person name="Gladieux P."/>
            <person name="Thoren M.H."/>
            <person name="Johannesson H."/>
        </authorList>
    </citation>
    <scope>NUCLEOTIDE SEQUENCE</scope>
    <source>
        <strain evidence="3">CBS 990.96</strain>
    </source>
</reference>
<evidence type="ECO:0008006" key="5">
    <source>
        <dbReference type="Google" id="ProtNLM"/>
    </source>
</evidence>
<protein>
    <recommendedName>
        <fullName evidence="5">Peptidyl-tRNA hydrolase</fullName>
    </recommendedName>
</protein>
<keyword evidence="2" id="KW-0732">Signal</keyword>
<keyword evidence="1" id="KW-0812">Transmembrane</keyword>
<organism evidence="3 4">
    <name type="scientific">Podospora fimiseda</name>
    <dbReference type="NCBI Taxonomy" id="252190"/>
    <lineage>
        <taxon>Eukaryota</taxon>
        <taxon>Fungi</taxon>
        <taxon>Dikarya</taxon>
        <taxon>Ascomycota</taxon>
        <taxon>Pezizomycotina</taxon>
        <taxon>Sordariomycetes</taxon>
        <taxon>Sordariomycetidae</taxon>
        <taxon>Sordariales</taxon>
        <taxon>Podosporaceae</taxon>
        <taxon>Podospora</taxon>
    </lineage>
</organism>
<evidence type="ECO:0000313" key="4">
    <source>
        <dbReference type="Proteomes" id="UP001301958"/>
    </source>
</evidence>
<sequence>MRLSSATMLALPLLAAAAEGPFEQYKAKFQNFLGSFGAKAPIAETNQVPIVNTGKKPKKVTEPKKVETLTLAGWNDSLFTSIKPESTKPEEWLVLISGRNNTCFGHCDKVEAAWKDASFKFAQLPSSPNLGYINCDDEPVLCNSWSASTGVFWAIDVLPPPAQTDILVKRLNLTTVTGQDIVDAYATRSADTWRKIDNDGWFHPIHGKFATWGVAVPLGYFFWALNVIPSWVMMVGVSFLSRSMM</sequence>
<name>A0AAN7H5H5_9PEZI</name>
<keyword evidence="1" id="KW-0472">Membrane</keyword>
<accession>A0AAN7H5H5</accession>
<proteinExistence type="predicted"/>
<dbReference type="Proteomes" id="UP001301958">
    <property type="component" value="Unassembled WGS sequence"/>
</dbReference>
<feature type="signal peptide" evidence="2">
    <location>
        <begin position="1"/>
        <end position="17"/>
    </location>
</feature>
<dbReference type="AlphaFoldDB" id="A0AAN7H5H5"/>